<dbReference type="PANTHER" id="PTHR43157">
    <property type="entry name" value="PHOSPHATIDYLINOSITOL-GLYCAN BIOSYNTHESIS CLASS F PROTEIN-RELATED"/>
    <property type="match status" value="1"/>
</dbReference>
<evidence type="ECO:0000256" key="1">
    <source>
        <dbReference type="ARBA" id="ARBA00023002"/>
    </source>
</evidence>
<keyword evidence="4" id="KW-1185">Reference proteome</keyword>
<evidence type="ECO:0000313" key="4">
    <source>
        <dbReference type="Proteomes" id="UP000032160"/>
    </source>
</evidence>
<comment type="similarity">
    <text evidence="2">Belongs to the short-chain dehydrogenases/reductases (SDR) family.</text>
</comment>
<evidence type="ECO:0000256" key="2">
    <source>
        <dbReference type="RuleBase" id="RU000363"/>
    </source>
</evidence>
<dbReference type="InterPro" id="IPR002347">
    <property type="entry name" value="SDR_fam"/>
</dbReference>
<dbReference type="PRINTS" id="PR00081">
    <property type="entry name" value="GDHRDH"/>
</dbReference>
<protein>
    <submittedName>
        <fullName evidence="3">Probable oxidoreductase/Short-chain dehydrogenase</fullName>
    </submittedName>
</protein>
<dbReference type="Gene3D" id="3.40.50.720">
    <property type="entry name" value="NAD(P)-binding Rossmann-like Domain"/>
    <property type="match status" value="1"/>
</dbReference>
<dbReference type="NCBIfam" id="NF004846">
    <property type="entry name" value="PRK06197.1"/>
    <property type="match status" value="1"/>
</dbReference>
<accession>X5MC78</accession>
<dbReference type="PRINTS" id="PR00080">
    <property type="entry name" value="SDRFAMILY"/>
</dbReference>
<proteinExistence type="inferred from homology"/>
<organism evidence="3 4">
    <name type="scientific">Candidatus Phaeomarinibacter ectocarpi</name>
    <dbReference type="NCBI Taxonomy" id="1458461"/>
    <lineage>
        <taxon>Bacteria</taxon>
        <taxon>Pseudomonadati</taxon>
        <taxon>Pseudomonadota</taxon>
        <taxon>Alphaproteobacteria</taxon>
        <taxon>Hyphomicrobiales</taxon>
        <taxon>Parvibaculaceae</taxon>
        <taxon>Candidatus Phaeomarinibacter</taxon>
    </lineage>
</organism>
<name>X5MC78_9HYPH</name>
<dbReference type="PATRIC" id="fig|1458461.3.peg.678"/>
<dbReference type="NCBIfam" id="NF004513">
    <property type="entry name" value="PRK05854.1"/>
    <property type="match status" value="1"/>
</dbReference>
<dbReference type="RefSeq" id="WP_043949720.1">
    <property type="nucleotide sequence ID" value="NZ_HG966617.1"/>
</dbReference>
<dbReference type="Proteomes" id="UP000032160">
    <property type="component" value="Chromosome I"/>
</dbReference>
<dbReference type="KEGG" id="pect:BN1012_Phect678"/>
<sequence>MGWNAKNVPDQSGKHIIVTGSNSGIGFEAAKVLASKGAHVTLACRNADKAKEAQTKIKKTHKGAKVETGSLDLASLKSVAAFAAAYRKKHGKLDILINNAGVMVPPYDKTEDGFELQIGCNHLGHFALTAQLIDLVNAAPEGRVVSVASQAHRAGKINFDDLHWEKGYQQWPAYGQSKLANLLFTYELDRNLKEAGHGTRAVAAHPGYSSTNLQRTMTAGTIANAIFAQSQKAGALPTLRAATDPDAESGSYWGPNGIMEMRGSPVKVKSNRRSHDKRVARRLWDTSQELTGQTFTV</sequence>
<keyword evidence="1" id="KW-0560">Oxidoreductase</keyword>
<dbReference type="PANTHER" id="PTHR43157:SF31">
    <property type="entry name" value="PHOSPHATIDYLINOSITOL-GLYCAN BIOSYNTHESIS CLASS F PROTEIN"/>
    <property type="match status" value="1"/>
</dbReference>
<dbReference type="HOGENOM" id="CLU_010194_44_2_5"/>
<gene>
    <name evidence="3" type="ORF">BN1012_Phect678</name>
</gene>
<dbReference type="GO" id="GO:0016491">
    <property type="term" value="F:oxidoreductase activity"/>
    <property type="evidence" value="ECO:0007669"/>
    <property type="project" value="UniProtKB-KW"/>
</dbReference>
<dbReference type="STRING" id="1458461.BN1012_Phect678"/>
<dbReference type="Pfam" id="PF00106">
    <property type="entry name" value="adh_short"/>
    <property type="match status" value="1"/>
</dbReference>
<dbReference type="OrthoDB" id="109589at2"/>
<evidence type="ECO:0000313" key="3">
    <source>
        <dbReference type="EMBL" id="CDO58892.1"/>
    </source>
</evidence>
<dbReference type="SUPFAM" id="SSF51735">
    <property type="entry name" value="NAD(P)-binding Rossmann-fold domains"/>
    <property type="match status" value="1"/>
</dbReference>
<dbReference type="CDD" id="cd05327">
    <property type="entry name" value="retinol-DH_like_SDR_c_like"/>
    <property type="match status" value="1"/>
</dbReference>
<reference evidence="3 4" key="1">
    <citation type="journal article" date="2014" name="Front. Genet.">
        <title>Genome and metabolic network of "Candidatus Phaeomarinobacter ectocarpi" Ec32, a new candidate genus of Alphaproteobacteria frequently associated with brown algae.</title>
        <authorList>
            <person name="Dittami S.M."/>
            <person name="Barbeyron T."/>
            <person name="Boyen C."/>
            <person name="Cambefort J."/>
            <person name="Collet G."/>
            <person name="Delage L."/>
            <person name="Gobet A."/>
            <person name="Groisillier A."/>
            <person name="Leblanc C."/>
            <person name="Michel G."/>
            <person name="Scornet D."/>
            <person name="Siegel A."/>
            <person name="Tapia J.E."/>
            <person name="Tonon T."/>
        </authorList>
    </citation>
    <scope>NUCLEOTIDE SEQUENCE [LARGE SCALE GENOMIC DNA]</scope>
    <source>
        <strain evidence="3 4">Ec32</strain>
    </source>
</reference>
<dbReference type="AlphaFoldDB" id="X5MC78"/>
<dbReference type="EMBL" id="HG966617">
    <property type="protein sequence ID" value="CDO58892.1"/>
    <property type="molecule type" value="Genomic_DNA"/>
</dbReference>
<dbReference type="InterPro" id="IPR036291">
    <property type="entry name" value="NAD(P)-bd_dom_sf"/>
</dbReference>